<evidence type="ECO:0000256" key="2">
    <source>
        <dbReference type="ARBA" id="ARBA00023043"/>
    </source>
</evidence>
<keyword evidence="1" id="KW-0677">Repeat</keyword>
<feature type="repeat" description="ANK" evidence="3">
    <location>
        <begin position="874"/>
        <end position="907"/>
    </location>
</feature>
<feature type="repeat" description="ANK" evidence="3">
    <location>
        <begin position="483"/>
        <end position="511"/>
    </location>
</feature>
<dbReference type="InterPro" id="IPR056884">
    <property type="entry name" value="NPHP3-like_N"/>
</dbReference>
<dbReference type="PROSITE" id="PS50088">
    <property type="entry name" value="ANK_REPEAT"/>
    <property type="match status" value="8"/>
</dbReference>
<dbReference type="PANTHER" id="PTHR24166:SF48">
    <property type="entry name" value="PROTEIN VAPYRIN"/>
    <property type="match status" value="1"/>
</dbReference>
<dbReference type="GeneID" id="70192159"/>
<dbReference type="EMBL" id="JAGTJQ010000006">
    <property type="protein sequence ID" value="KAH7029512.1"/>
    <property type="molecule type" value="Genomic_DNA"/>
</dbReference>
<reference evidence="6" key="1">
    <citation type="journal article" date="2021" name="Nat. Commun.">
        <title>Genetic determinants of endophytism in the Arabidopsis root mycobiome.</title>
        <authorList>
            <person name="Mesny F."/>
            <person name="Miyauchi S."/>
            <person name="Thiergart T."/>
            <person name="Pickel B."/>
            <person name="Atanasova L."/>
            <person name="Karlsson M."/>
            <person name="Huettel B."/>
            <person name="Barry K.W."/>
            <person name="Haridas S."/>
            <person name="Chen C."/>
            <person name="Bauer D."/>
            <person name="Andreopoulos W."/>
            <person name="Pangilinan J."/>
            <person name="LaButti K."/>
            <person name="Riley R."/>
            <person name="Lipzen A."/>
            <person name="Clum A."/>
            <person name="Drula E."/>
            <person name="Henrissat B."/>
            <person name="Kohler A."/>
            <person name="Grigoriev I.V."/>
            <person name="Martin F.M."/>
            <person name="Hacquard S."/>
        </authorList>
    </citation>
    <scope>NUCLEOTIDE SEQUENCE</scope>
    <source>
        <strain evidence="6">MPI-CAGE-CH-0230</strain>
    </source>
</reference>
<dbReference type="AlphaFoldDB" id="A0A9P8Y7J7"/>
<dbReference type="Pfam" id="PF22939">
    <property type="entry name" value="WHD_GPIID"/>
    <property type="match status" value="1"/>
</dbReference>
<dbReference type="OrthoDB" id="194358at2759"/>
<sequence>MHLYRQEPGLLSDATLARFVEDGDFLFNSAEVLFSLLLDAASRCERNIVCILDALDECSNFKLLANTLTDSFAGDGGPSNLKFILTSRPYESIRNALATLPKIHLSGESEEEVDQIAEEIGVVIEQRIRQLATLRRLTDSQEQSLRSVLRGTQQRTYLWVHLIFESLEEANILNRHSLTEAIQTLPLSVEEAYDKILSKSRNTKHVTKVLQLVVAAARPLHLKEVAVALTLDSQKHRTYANLMADVTDTAELQNEIRDLCGLFVVIIDGRLYLLHQTAREFLVDKDQRMTPHLRWQSSIDVNIANAVLAGICMRFLLLLQLKIPDEPDDKLLAKTFQEHDFLEYAVTYWPEHYRQAEAQAAAELDFLAQRLCSEEIWWLNIYLTIEDATQVPRMPLEIAGHLGLTSLIQPFLQLLKSDAADAWLDPSVGWWDTGYTLPIASRHGHTAFVDTLLKSDAFQSVRSWRPILNPFHSRHIHGTLGRALLLAASHGHYRVVELLLQAGANAKYTAYDGGPSPLSQAARRGADDVVGLLIKYGARSGIEPSHLLQNGTSCFNPLTKAAFDGDCTQVQLLLEEAHAIDAIDAAGDTALLRATKQGHCDAVVLLLDHNAAVDAADPDGRTSLLCAVEARNETIIRLLLERGADISARLRVAFYGEHHLTILDRAIRLGKGEIVELLLRQSPRSETFERCRDSAFWAIQSTEMAELLLKYGTSPDLKNPSGIPLLAHFAGLGHRDIVQALLDHSARIDVQEDTPPVIIGDRFPSFYCMPLAVAASKAHMEVMRLLIDRGARLDAGDSKGHTPLMCAASGGHTDASKLLLDHGAQVEARDKLGCTAFLYAVNFALGGTRSWECGEILLRVLLGRGARVDTANNNGHAALHSAATRDGGGAVVRFLLSHGAPVDMPDKKGTTPLMLAAFHGEVNALELLLAAGAQAAMTDSDGHTALWWVYQSRWITDAAQILRAAGAAEPISVKHRLRRYFHDPYK</sequence>
<dbReference type="Pfam" id="PF12796">
    <property type="entry name" value="Ank_2"/>
    <property type="match status" value="4"/>
</dbReference>
<dbReference type="InterPro" id="IPR036770">
    <property type="entry name" value="Ankyrin_rpt-contain_sf"/>
</dbReference>
<dbReference type="InterPro" id="IPR054471">
    <property type="entry name" value="GPIID_WHD"/>
</dbReference>
<organism evidence="6 7">
    <name type="scientific">Microdochium trichocladiopsis</name>
    <dbReference type="NCBI Taxonomy" id="1682393"/>
    <lineage>
        <taxon>Eukaryota</taxon>
        <taxon>Fungi</taxon>
        <taxon>Dikarya</taxon>
        <taxon>Ascomycota</taxon>
        <taxon>Pezizomycotina</taxon>
        <taxon>Sordariomycetes</taxon>
        <taxon>Xylariomycetidae</taxon>
        <taxon>Xylariales</taxon>
        <taxon>Microdochiaceae</taxon>
        <taxon>Microdochium</taxon>
    </lineage>
</organism>
<keyword evidence="7" id="KW-1185">Reference proteome</keyword>
<dbReference type="InterPro" id="IPR002110">
    <property type="entry name" value="Ankyrin_rpt"/>
</dbReference>
<evidence type="ECO:0000259" key="4">
    <source>
        <dbReference type="Pfam" id="PF22939"/>
    </source>
</evidence>
<feature type="repeat" description="ANK" evidence="3">
    <location>
        <begin position="513"/>
        <end position="545"/>
    </location>
</feature>
<keyword evidence="2 3" id="KW-0040">ANK repeat</keyword>
<dbReference type="SMART" id="SM00248">
    <property type="entry name" value="ANK"/>
    <property type="match status" value="13"/>
</dbReference>
<evidence type="ECO:0000313" key="7">
    <source>
        <dbReference type="Proteomes" id="UP000756346"/>
    </source>
</evidence>
<dbReference type="RefSeq" id="XP_046011800.1">
    <property type="nucleotide sequence ID" value="XM_046162613.1"/>
</dbReference>
<evidence type="ECO:0000256" key="1">
    <source>
        <dbReference type="ARBA" id="ARBA00022737"/>
    </source>
</evidence>
<feature type="repeat" description="ANK" evidence="3">
    <location>
        <begin position="908"/>
        <end position="940"/>
    </location>
</feature>
<feature type="repeat" description="ANK" evidence="3">
    <location>
        <begin position="586"/>
        <end position="618"/>
    </location>
</feature>
<comment type="caution">
    <text evidence="6">The sequence shown here is derived from an EMBL/GenBank/DDBJ whole genome shotgun (WGS) entry which is preliminary data.</text>
</comment>
<dbReference type="Pfam" id="PF24883">
    <property type="entry name" value="NPHP3_N"/>
    <property type="match status" value="1"/>
</dbReference>
<dbReference type="PROSITE" id="PS50297">
    <property type="entry name" value="ANK_REP_REGION"/>
    <property type="match status" value="7"/>
</dbReference>
<dbReference type="InterPro" id="IPR050889">
    <property type="entry name" value="Dendritic_Spine_Reg/Scaffold"/>
</dbReference>
<feature type="repeat" description="ANK" evidence="3">
    <location>
        <begin position="799"/>
        <end position="831"/>
    </location>
</feature>
<gene>
    <name evidence="6" type="ORF">B0I36DRAFT_432274</name>
</gene>
<feature type="repeat" description="ANK" evidence="3">
    <location>
        <begin position="770"/>
        <end position="798"/>
    </location>
</feature>
<dbReference type="SUPFAM" id="SSF48403">
    <property type="entry name" value="Ankyrin repeat"/>
    <property type="match status" value="2"/>
</dbReference>
<name>A0A9P8Y7J7_9PEZI</name>
<feature type="repeat" description="ANK" evidence="3">
    <location>
        <begin position="619"/>
        <end position="651"/>
    </location>
</feature>
<dbReference type="Gene3D" id="1.25.40.20">
    <property type="entry name" value="Ankyrin repeat-containing domain"/>
    <property type="match status" value="3"/>
</dbReference>
<feature type="domain" description="GPI inositol-deacylase winged helix" evidence="4">
    <location>
        <begin position="194"/>
        <end position="286"/>
    </location>
</feature>
<evidence type="ECO:0000256" key="3">
    <source>
        <dbReference type="PROSITE-ProRule" id="PRU00023"/>
    </source>
</evidence>
<accession>A0A9P8Y7J7</accession>
<dbReference type="PANTHER" id="PTHR24166">
    <property type="entry name" value="ROLLING PEBBLES, ISOFORM B"/>
    <property type="match status" value="1"/>
</dbReference>
<evidence type="ECO:0000259" key="5">
    <source>
        <dbReference type="Pfam" id="PF24883"/>
    </source>
</evidence>
<evidence type="ECO:0000313" key="6">
    <source>
        <dbReference type="EMBL" id="KAH7029512.1"/>
    </source>
</evidence>
<dbReference type="Proteomes" id="UP000756346">
    <property type="component" value="Unassembled WGS sequence"/>
</dbReference>
<protein>
    <submittedName>
        <fullName evidence="6">Ankyrin repeat-containing domain protein</fullName>
    </submittedName>
</protein>
<feature type="domain" description="Nephrocystin 3-like N-terminal" evidence="5">
    <location>
        <begin position="14"/>
        <end position="88"/>
    </location>
</feature>
<proteinExistence type="predicted"/>